<dbReference type="Proteomes" id="UP000439903">
    <property type="component" value="Unassembled WGS sequence"/>
</dbReference>
<gene>
    <name evidence="1" type="ORF">F8M41_014763</name>
</gene>
<organism evidence="1 2">
    <name type="scientific">Gigaspora margarita</name>
    <dbReference type="NCBI Taxonomy" id="4874"/>
    <lineage>
        <taxon>Eukaryota</taxon>
        <taxon>Fungi</taxon>
        <taxon>Fungi incertae sedis</taxon>
        <taxon>Mucoromycota</taxon>
        <taxon>Glomeromycotina</taxon>
        <taxon>Glomeromycetes</taxon>
        <taxon>Diversisporales</taxon>
        <taxon>Gigasporaceae</taxon>
        <taxon>Gigaspora</taxon>
    </lineage>
</organism>
<keyword evidence="1" id="KW-0032">Aminotransferase</keyword>
<dbReference type="PANTHER" id="PTHR48419">
    <property type="entry name" value="SULFOTRANSFERASE DOMAIN-CONTAINING PROTEIN"/>
    <property type="match status" value="1"/>
</dbReference>
<dbReference type="Gene3D" id="3.40.50.300">
    <property type="entry name" value="P-loop containing nucleotide triphosphate hydrolases"/>
    <property type="match status" value="1"/>
</dbReference>
<reference evidence="1 2" key="1">
    <citation type="journal article" date="2019" name="Environ. Microbiol.">
        <title>At the nexus of three kingdoms: the genome of the mycorrhizal fungus Gigaspora margarita provides insights into plant, endobacterial and fungal interactions.</title>
        <authorList>
            <person name="Venice F."/>
            <person name="Ghignone S."/>
            <person name="Salvioli di Fossalunga A."/>
            <person name="Amselem J."/>
            <person name="Novero M."/>
            <person name="Xianan X."/>
            <person name="Sedzielewska Toro K."/>
            <person name="Morin E."/>
            <person name="Lipzen A."/>
            <person name="Grigoriev I.V."/>
            <person name="Henrissat B."/>
            <person name="Martin F.M."/>
            <person name="Bonfante P."/>
        </authorList>
    </citation>
    <scope>NUCLEOTIDE SEQUENCE [LARGE SCALE GENOMIC DNA]</scope>
    <source>
        <strain evidence="1 2">BEG34</strain>
    </source>
</reference>
<dbReference type="PANTHER" id="PTHR48419:SF1">
    <property type="entry name" value="SULFOTRANSFERASE DOMAIN-CONTAINING PROTEIN"/>
    <property type="match status" value="1"/>
</dbReference>
<dbReference type="SUPFAM" id="SSF52540">
    <property type="entry name" value="P-loop containing nucleoside triphosphate hydrolases"/>
    <property type="match status" value="1"/>
</dbReference>
<keyword evidence="2" id="KW-1185">Reference proteome</keyword>
<dbReference type="InterPro" id="IPR027417">
    <property type="entry name" value="P-loop_NTPase"/>
</dbReference>
<dbReference type="AlphaFoldDB" id="A0A8H4AR64"/>
<protein>
    <submittedName>
        <fullName evidence="1">Branched-chain-amino-acid aminotransferase-like protein 1</fullName>
    </submittedName>
</protein>
<comment type="caution">
    <text evidence="1">The sequence shown here is derived from an EMBL/GenBank/DDBJ whole genome shotgun (WGS) entry which is preliminary data.</text>
</comment>
<accession>A0A8H4AR64</accession>
<dbReference type="InterPro" id="IPR053226">
    <property type="entry name" value="Pyrrolopyrazine_biosynth_F"/>
</dbReference>
<proteinExistence type="predicted"/>
<dbReference type="OrthoDB" id="2336227at2759"/>
<sequence length="274" mass="32104">MSERKPIFLLSHPRSTSHALLRPFLQRSQEFHVLSEPFLEFFIDIGLSKDVKNGVADPSKHSDLSLFTPKVLSIFDDVWKTYYDESSNKPKRVFWHEHSALLLKAIPGISFLSNPQFLEMTHTFLIRNPEKSIRSLYKAVNFIIDRSFDKNTGGLAQSKQIFDFLKDLNKQPIVIDSDDVINDPEGILKKYCELIGEEFKEEMIKWEAKSINEFRFKGTKNTLSELMVHNAENSTGFNKFTNKYEYPEIEYPQIVYDTIAENKPYYDYLYKFKI</sequence>
<dbReference type="EMBL" id="WTPW01000304">
    <property type="protein sequence ID" value="KAF0525128.1"/>
    <property type="molecule type" value="Genomic_DNA"/>
</dbReference>
<keyword evidence="1" id="KW-0808">Transferase</keyword>
<dbReference type="GO" id="GO:0008483">
    <property type="term" value="F:transaminase activity"/>
    <property type="evidence" value="ECO:0007669"/>
    <property type="project" value="UniProtKB-KW"/>
</dbReference>
<evidence type="ECO:0000313" key="1">
    <source>
        <dbReference type="EMBL" id="KAF0525128.1"/>
    </source>
</evidence>
<evidence type="ECO:0000313" key="2">
    <source>
        <dbReference type="Proteomes" id="UP000439903"/>
    </source>
</evidence>
<name>A0A8H4AR64_GIGMA</name>